<accession>A0ABW4ZP15</accession>
<feature type="transmembrane region" description="Helical" evidence="5">
    <location>
        <begin position="361"/>
        <end position="382"/>
    </location>
</feature>
<feature type="transmembrane region" description="Helical" evidence="5">
    <location>
        <begin position="77"/>
        <end position="104"/>
    </location>
</feature>
<evidence type="ECO:0000259" key="6">
    <source>
        <dbReference type="PROSITE" id="PS50850"/>
    </source>
</evidence>
<name>A0ABW4ZP15_9SPHI</name>
<dbReference type="Proteomes" id="UP001597387">
    <property type="component" value="Unassembled WGS sequence"/>
</dbReference>
<dbReference type="PANTHER" id="PTHR23531">
    <property type="entry name" value="QUINOLENE RESISTANCE PROTEIN NORA"/>
    <property type="match status" value="1"/>
</dbReference>
<proteinExistence type="predicted"/>
<dbReference type="PROSITE" id="PS50850">
    <property type="entry name" value="MFS"/>
    <property type="match status" value="1"/>
</dbReference>
<evidence type="ECO:0000256" key="3">
    <source>
        <dbReference type="ARBA" id="ARBA00022989"/>
    </source>
</evidence>
<comment type="subcellular location">
    <subcellularLocation>
        <location evidence="1">Membrane</location>
        <topology evidence="1">Multi-pass membrane protein</topology>
    </subcellularLocation>
</comment>
<evidence type="ECO:0000256" key="4">
    <source>
        <dbReference type="ARBA" id="ARBA00023136"/>
    </source>
</evidence>
<dbReference type="CDD" id="cd17489">
    <property type="entry name" value="MFS_YfcJ_like"/>
    <property type="match status" value="1"/>
</dbReference>
<reference evidence="8" key="1">
    <citation type="journal article" date="2019" name="Int. J. Syst. Evol. Microbiol.">
        <title>The Global Catalogue of Microorganisms (GCM) 10K type strain sequencing project: providing services to taxonomists for standard genome sequencing and annotation.</title>
        <authorList>
            <consortium name="The Broad Institute Genomics Platform"/>
            <consortium name="The Broad Institute Genome Sequencing Center for Infectious Disease"/>
            <person name="Wu L."/>
            <person name="Ma J."/>
        </authorList>
    </citation>
    <scope>NUCLEOTIDE SEQUENCE [LARGE SCALE GENOMIC DNA]</scope>
    <source>
        <strain evidence="8">KCTC 42217</strain>
    </source>
</reference>
<sequence>MSAAKHPIYNLQFALLCTSSLLFSASFNMMIPELPAYLSSLGGAEYKGLIIALFTLTAGISRPFSGKLTDSIGRVPIMAVGSVVCVICGVLYPLLTTVSGFLFLRLIHGFSTGFKPTASSAYIADIVPAGRWGEAMGLHGLAFSTGMAIGPAMGSAITSRYSIDMLFYFSSVLALLSILLVLNMKETLKPKQRFSLSLLKIRRNEIIETQVLPAAVVTLLSYMSYGALLTLVPDWAAHLGITNKGLFFMTFTIASVLVRFIAGKASDKYGRVIVIKFSLVLVGVSLILIGLADSVNMLLFASLVYGAGTGILSPAVNAWTADLSHPDRRGKAVATMYIALEAGIGLGALFAGWVFKDVISRIPMLFYLSAGTAFIALIYLYFRPLFPSKQEDDSLAG</sequence>
<feature type="transmembrane region" description="Helical" evidence="5">
    <location>
        <begin position="205"/>
        <end position="225"/>
    </location>
</feature>
<keyword evidence="4 5" id="KW-0472">Membrane</keyword>
<dbReference type="InterPro" id="IPR036259">
    <property type="entry name" value="MFS_trans_sf"/>
</dbReference>
<evidence type="ECO:0000256" key="1">
    <source>
        <dbReference type="ARBA" id="ARBA00004141"/>
    </source>
</evidence>
<dbReference type="Pfam" id="PF07690">
    <property type="entry name" value="MFS_1"/>
    <property type="match status" value="2"/>
</dbReference>
<evidence type="ECO:0000256" key="5">
    <source>
        <dbReference type="SAM" id="Phobius"/>
    </source>
</evidence>
<evidence type="ECO:0000313" key="8">
    <source>
        <dbReference type="Proteomes" id="UP001597387"/>
    </source>
</evidence>
<keyword evidence="8" id="KW-1185">Reference proteome</keyword>
<dbReference type="InterPro" id="IPR011701">
    <property type="entry name" value="MFS"/>
</dbReference>
<dbReference type="EMBL" id="JBHUHZ010000002">
    <property type="protein sequence ID" value="MFD2163634.1"/>
    <property type="molecule type" value="Genomic_DNA"/>
</dbReference>
<keyword evidence="2 5" id="KW-0812">Transmembrane</keyword>
<feature type="transmembrane region" description="Helical" evidence="5">
    <location>
        <begin position="332"/>
        <end position="355"/>
    </location>
</feature>
<dbReference type="RefSeq" id="WP_255900554.1">
    <property type="nucleotide sequence ID" value="NZ_JAFMZO010000002.1"/>
</dbReference>
<feature type="domain" description="Major facilitator superfamily (MFS) profile" evidence="6">
    <location>
        <begin position="12"/>
        <end position="388"/>
    </location>
</feature>
<gene>
    <name evidence="7" type="ORF">ACFSJU_14585</name>
</gene>
<evidence type="ECO:0000313" key="7">
    <source>
        <dbReference type="EMBL" id="MFD2163634.1"/>
    </source>
</evidence>
<protein>
    <submittedName>
        <fullName evidence="7">MFS transporter</fullName>
    </submittedName>
</protein>
<dbReference type="PANTHER" id="PTHR23531:SF1">
    <property type="entry name" value="QUINOLENE RESISTANCE PROTEIN NORA"/>
    <property type="match status" value="1"/>
</dbReference>
<dbReference type="InterPro" id="IPR001958">
    <property type="entry name" value="Tet-R_TetA/multi-R_MdtG-like"/>
</dbReference>
<dbReference type="InterPro" id="IPR052714">
    <property type="entry name" value="MFS_Exporter"/>
</dbReference>
<organism evidence="7 8">
    <name type="scientific">Paradesertivirga mongoliensis</name>
    <dbReference type="NCBI Taxonomy" id="2100740"/>
    <lineage>
        <taxon>Bacteria</taxon>
        <taxon>Pseudomonadati</taxon>
        <taxon>Bacteroidota</taxon>
        <taxon>Sphingobacteriia</taxon>
        <taxon>Sphingobacteriales</taxon>
        <taxon>Sphingobacteriaceae</taxon>
        <taxon>Paradesertivirga</taxon>
    </lineage>
</organism>
<dbReference type="SUPFAM" id="SSF103473">
    <property type="entry name" value="MFS general substrate transporter"/>
    <property type="match status" value="1"/>
</dbReference>
<dbReference type="InterPro" id="IPR020846">
    <property type="entry name" value="MFS_dom"/>
</dbReference>
<feature type="transmembrane region" description="Helical" evidence="5">
    <location>
        <begin position="165"/>
        <end position="184"/>
    </location>
</feature>
<feature type="transmembrane region" description="Helical" evidence="5">
    <location>
        <begin position="48"/>
        <end position="65"/>
    </location>
</feature>
<dbReference type="Gene3D" id="1.20.1250.20">
    <property type="entry name" value="MFS general substrate transporter like domains"/>
    <property type="match status" value="2"/>
</dbReference>
<feature type="transmembrane region" description="Helical" evidence="5">
    <location>
        <begin position="298"/>
        <end position="320"/>
    </location>
</feature>
<keyword evidence="3 5" id="KW-1133">Transmembrane helix</keyword>
<comment type="caution">
    <text evidence="7">The sequence shown here is derived from an EMBL/GenBank/DDBJ whole genome shotgun (WGS) entry which is preliminary data.</text>
</comment>
<evidence type="ECO:0000256" key="2">
    <source>
        <dbReference type="ARBA" id="ARBA00022692"/>
    </source>
</evidence>
<feature type="transmembrane region" description="Helical" evidence="5">
    <location>
        <begin position="274"/>
        <end position="292"/>
    </location>
</feature>
<dbReference type="PRINTS" id="PR01035">
    <property type="entry name" value="TCRTETA"/>
</dbReference>
<feature type="transmembrane region" description="Helical" evidence="5">
    <location>
        <begin position="245"/>
        <end position="262"/>
    </location>
</feature>